<keyword evidence="2" id="KW-1185">Reference proteome</keyword>
<dbReference type="EMBL" id="JABFTP020000124">
    <property type="protein sequence ID" value="KAL3279315.1"/>
    <property type="molecule type" value="Genomic_DNA"/>
</dbReference>
<reference evidence="1 2" key="1">
    <citation type="journal article" date="2021" name="BMC Biol.">
        <title>Horizontally acquired antibacterial genes associated with adaptive radiation of ladybird beetles.</title>
        <authorList>
            <person name="Li H.S."/>
            <person name="Tang X.F."/>
            <person name="Huang Y.H."/>
            <person name="Xu Z.Y."/>
            <person name="Chen M.L."/>
            <person name="Du X.Y."/>
            <person name="Qiu B.Y."/>
            <person name="Chen P.T."/>
            <person name="Zhang W."/>
            <person name="Slipinski A."/>
            <person name="Escalona H.E."/>
            <person name="Waterhouse R.M."/>
            <person name="Zwick A."/>
            <person name="Pang H."/>
        </authorList>
    </citation>
    <scope>NUCLEOTIDE SEQUENCE [LARGE SCALE GENOMIC DNA]</scope>
    <source>
        <strain evidence="1">SYSU2018</strain>
    </source>
</reference>
<sequence>MMALTGAEQSSLIIKEEVIETSMVQESEELRENQKRLLLSEEIGTEQVPNIMSLNVTDGLSHKEKNIILEIDIVEANENEEIIINEYCRDLNSKLKRNLKISSEDEIPLAELLSPKQKEATTTTKGMEVGIEKTAERITTYK</sequence>
<proteinExistence type="predicted"/>
<dbReference type="AlphaFoldDB" id="A0ABD2NKW6"/>
<evidence type="ECO:0000313" key="2">
    <source>
        <dbReference type="Proteomes" id="UP001516400"/>
    </source>
</evidence>
<organism evidence="1 2">
    <name type="scientific">Cryptolaemus montrouzieri</name>
    <dbReference type="NCBI Taxonomy" id="559131"/>
    <lineage>
        <taxon>Eukaryota</taxon>
        <taxon>Metazoa</taxon>
        <taxon>Ecdysozoa</taxon>
        <taxon>Arthropoda</taxon>
        <taxon>Hexapoda</taxon>
        <taxon>Insecta</taxon>
        <taxon>Pterygota</taxon>
        <taxon>Neoptera</taxon>
        <taxon>Endopterygota</taxon>
        <taxon>Coleoptera</taxon>
        <taxon>Polyphaga</taxon>
        <taxon>Cucujiformia</taxon>
        <taxon>Coccinelloidea</taxon>
        <taxon>Coccinellidae</taxon>
        <taxon>Scymninae</taxon>
        <taxon>Scymnini</taxon>
        <taxon>Cryptolaemus</taxon>
    </lineage>
</organism>
<accession>A0ABD2NKW6</accession>
<name>A0ABD2NKW6_9CUCU</name>
<gene>
    <name evidence="1" type="ORF">HHI36_016823</name>
</gene>
<evidence type="ECO:0000313" key="1">
    <source>
        <dbReference type="EMBL" id="KAL3279315.1"/>
    </source>
</evidence>
<comment type="caution">
    <text evidence="1">The sequence shown here is derived from an EMBL/GenBank/DDBJ whole genome shotgun (WGS) entry which is preliminary data.</text>
</comment>
<protein>
    <submittedName>
        <fullName evidence="1">Uncharacterized protein</fullName>
    </submittedName>
</protein>
<dbReference type="Proteomes" id="UP001516400">
    <property type="component" value="Unassembled WGS sequence"/>
</dbReference>